<organism evidence="1 2">
    <name type="scientific">Agrobacterium tumefaciens</name>
    <dbReference type="NCBI Taxonomy" id="358"/>
    <lineage>
        <taxon>Bacteria</taxon>
        <taxon>Pseudomonadati</taxon>
        <taxon>Pseudomonadota</taxon>
        <taxon>Alphaproteobacteria</taxon>
        <taxon>Hyphomicrobiales</taxon>
        <taxon>Rhizobiaceae</taxon>
        <taxon>Rhizobium/Agrobacterium group</taxon>
        <taxon>Agrobacterium</taxon>
        <taxon>Agrobacterium tumefaciens complex</taxon>
    </lineage>
</organism>
<name>A0A0D0KXR4_AGRTU</name>
<gene>
    <name evidence="1" type="ORF">RU07_04275</name>
</gene>
<sequence length="66" mass="7482">MDFTAFFEAASRMMRNRPTMNMRHTRPPRRIAVAFRCPASTNSHNFPLSTATANIDARPARLTSLT</sequence>
<evidence type="ECO:0000313" key="1">
    <source>
        <dbReference type="EMBL" id="KIQ04726.1"/>
    </source>
</evidence>
<protein>
    <submittedName>
        <fullName evidence="1">Uncharacterized protein</fullName>
    </submittedName>
</protein>
<accession>A0A0D0KXR4</accession>
<evidence type="ECO:0000313" key="2">
    <source>
        <dbReference type="Proteomes" id="UP000035017"/>
    </source>
</evidence>
<proteinExistence type="predicted"/>
<comment type="caution">
    <text evidence="1">The sequence shown here is derived from an EMBL/GenBank/DDBJ whole genome shotgun (WGS) entry which is preliminary data.</text>
</comment>
<dbReference type="Proteomes" id="UP000035017">
    <property type="component" value="Unassembled WGS sequence"/>
</dbReference>
<reference evidence="1 2" key="1">
    <citation type="submission" date="2014-12" db="EMBL/GenBank/DDBJ databases">
        <title>16Stimator: statistical estimation of ribosomal gene copy numbers from draft genome assemblies.</title>
        <authorList>
            <person name="Perisin M.A."/>
            <person name="Vetter M."/>
            <person name="Gilbert J.A."/>
            <person name="Bergelson J."/>
        </authorList>
    </citation>
    <scope>NUCLEOTIDE SEQUENCE [LARGE SCALE GENOMIC DNA]</scope>
    <source>
        <strain evidence="1 2">MEJ076</strain>
    </source>
</reference>
<dbReference type="EMBL" id="JXQV01000004">
    <property type="protein sequence ID" value="KIQ04726.1"/>
    <property type="molecule type" value="Genomic_DNA"/>
</dbReference>
<dbReference type="AlphaFoldDB" id="A0A0D0KXR4"/>